<dbReference type="GO" id="GO:0005829">
    <property type="term" value="C:cytosol"/>
    <property type="evidence" value="ECO:0007669"/>
    <property type="project" value="TreeGrafter"/>
</dbReference>
<keyword evidence="11" id="KW-0479">Metal-binding</keyword>
<accession>A0AAW4WFW3</accession>
<dbReference type="GO" id="GO:0005524">
    <property type="term" value="F:ATP binding"/>
    <property type="evidence" value="ECO:0007669"/>
    <property type="project" value="UniProtKB-UniRule"/>
</dbReference>
<dbReference type="HAMAP" id="MF_00109">
    <property type="entry name" value="Shikimate_kinase"/>
    <property type="match status" value="1"/>
</dbReference>
<comment type="caution">
    <text evidence="12">The sequence shown here is derived from an EMBL/GenBank/DDBJ whole genome shotgun (WGS) entry which is preliminary data.</text>
</comment>
<keyword evidence="11" id="KW-0963">Cytoplasm</keyword>
<dbReference type="InterPro" id="IPR000623">
    <property type="entry name" value="Shikimate_kinase/TSH1"/>
</dbReference>
<dbReference type="GO" id="GO:0009073">
    <property type="term" value="P:aromatic amino acid family biosynthetic process"/>
    <property type="evidence" value="ECO:0007669"/>
    <property type="project" value="UniProtKB-KW"/>
</dbReference>
<feature type="binding site" evidence="11">
    <location>
        <position position="16"/>
    </location>
    <ligand>
        <name>Mg(2+)</name>
        <dbReference type="ChEBI" id="CHEBI:18420"/>
    </ligand>
</feature>
<evidence type="ECO:0000256" key="1">
    <source>
        <dbReference type="ARBA" id="ARBA00004842"/>
    </source>
</evidence>
<feature type="binding site" evidence="11">
    <location>
        <begin position="12"/>
        <end position="17"/>
    </location>
    <ligand>
        <name>ATP</name>
        <dbReference type="ChEBI" id="CHEBI:30616"/>
    </ligand>
</feature>
<keyword evidence="6 11" id="KW-0547">Nucleotide-binding</keyword>
<feature type="binding site" evidence="11">
    <location>
        <position position="80"/>
    </location>
    <ligand>
        <name>substrate</name>
    </ligand>
</feature>
<name>A0AAW4WFW3_9FIRM</name>
<proteinExistence type="inferred from homology"/>
<comment type="cofactor">
    <cofactor evidence="11">
        <name>Mg(2+)</name>
        <dbReference type="ChEBI" id="CHEBI:18420"/>
    </cofactor>
    <text evidence="11">Binds 1 Mg(2+) ion per subunit.</text>
</comment>
<evidence type="ECO:0000256" key="5">
    <source>
        <dbReference type="ARBA" id="ARBA00022679"/>
    </source>
</evidence>
<comment type="similarity">
    <text evidence="2 11">Belongs to the shikimate kinase family.</text>
</comment>
<comment type="catalytic activity">
    <reaction evidence="10 11">
        <text>shikimate + ATP = 3-phosphoshikimate + ADP + H(+)</text>
        <dbReference type="Rhea" id="RHEA:13121"/>
        <dbReference type="ChEBI" id="CHEBI:15378"/>
        <dbReference type="ChEBI" id="CHEBI:30616"/>
        <dbReference type="ChEBI" id="CHEBI:36208"/>
        <dbReference type="ChEBI" id="CHEBI:145989"/>
        <dbReference type="ChEBI" id="CHEBI:456216"/>
        <dbReference type="EC" id="2.7.1.71"/>
    </reaction>
</comment>
<dbReference type="InterPro" id="IPR031322">
    <property type="entry name" value="Shikimate/glucono_kinase"/>
</dbReference>
<dbReference type="CDD" id="cd00464">
    <property type="entry name" value="SK"/>
    <property type="match status" value="1"/>
</dbReference>
<dbReference type="GO" id="GO:0009423">
    <property type="term" value="P:chorismate biosynthetic process"/>
    <property type="evidence" value="ECO:0007669"/>
    <property type="project" value="UniProtKB-UniRule"/>
</dbReference>
<feature type="binding site" evidence="11">
    <location>
        <position position="118"/>
    </location>
    <ligand>
        <name>ATP</name>
        <dbReference type="ChEBI" id="CHEBI:30616"/>
    </ligand>
</feature>
<dbReference type="SUPFAM" id="SSF52540">
    <property type="entry name" value="P-loop containing nucleoside triphosphate hydrolases"/>
    <property type="match status" value="1"/>
</dbReference>
<comment type="subunit">
    <text evidence="11">Monomer.</text>
</comment>
<dbReference type="InterPro" id="IPR027417">
    <property type="entry name" value="P-loop_NTPase"/>
</dbReference>
<evidence type="ECO:0000256" key="11">
    <source>
        <dbReference type="HAMAP-Rule" id="MF_00109"/>
    </source>
</evidence>
<feature type="binding site" evidence="11">
    <location>
        <position position="58"/>
    </location>
    <ligand>
        <name>substrate</name>
    </ligand>
</feature>
<comment type="subcellular location">
    <subcellularLocation>
        <location evidence="11">Cytoplasm</location>
    </subcellularLocation>
</comment>
<keyword evidence="8 11" id="KW-0067">ATP-binding</keyword>
<dbReference type="RefSeq" id="WP_227710826.1">
    <property type="nucleotide sequence ID" value="NZ_JAJEQW010000021.1"/>
</dbReference>
<protein>
    <recommendedName>
        <fullName evidence="3 11">Shikimate kinase</fullName>
        <shortName evidence="11">SK</shortName>
        <ecNumber evidence="3 11">2.7.1.71</ecNumber>
    </recommendedName>
</protein>
<dbReference type="EC" id="2.7.1.71" evidence="3 11"/>
<reference evidence="12" key="1">
    <citation type="submission" date="2021-10" db="EMBL/GenBank/DDBJ databases">
        <title>Anaerobic single-cell dispensing facilitates the cultivation of human gut bacteria.</title>
        <authorList>
            <person name="Afrizal A."/>
        </authorList>
    </citation>
    <scope>NUCLEOTIDE SEQUENCE</scope>
    <source>
        <strain evidence="12">CLA-AA-H204</strain>
    </source>
</reference>
<feature type="binding site" evidence="11">
    <location>
        <position position="34"/>
    </location>
    <ligand>
        <name>substrate</name>
    </ligand>
</feature>
<evidence type="ECO:0000256" key="6">
    <source>
        <dbReference type="ARBA" id="ARBA00022741"/>
    </source>
</evidence>
<dbReference type="PANTHER" id="PTHR21087:SF16">
    <property type="entry name" value="SHIKIMATE KINASE 1, CHLOROPLASTIC"/>
    <property type="match status" value="1"/>
</dbReference>
<evidence type="ECO:0000256" key="3">
    <source>
        <dbReference type="ARBA" id="ARBA00012154"/>
    </source>
</evidence>
<evidence type="ECO:0000256" key="7">
    <source>
        <dbReference type="ARBA" id="ARBA00022777"/>
    </source>
</evidence>
<dbReference type="GO" id="GO:0000287">
    <property type="term" value="F:magnesium ion binding"/>
    <property type="evidence" value="ECO:0007669"/>
    <property type="project" value="UniProtKB-UniRule"/>
</dbReference>
<feature type="binding site" evidence="11">
    <location>
        <position position="154"/>
    </location>
    <ligand>
        <name>ATP</name>
        <dbReference type="ChEBI" id="CHEBI:30616"/>
    </ligand>
</feature>
<keyword evidence="9 11" id="KW-0057">Aromatic amino acid biosynthesis</keyword>
<dbReference type="EMBL" id="JAJEQW010000021">
    <property type="protein sequence ID" value="MCC2243419.1"/>
    <property type="molecule type" value="Genomic_DNA"/>
</dbReference>
<keyword evidence="11" id="KW-0460">Magnesium</keyword>
<sequence>MAENIFLIGFMGAGKSTIAKVLKEKLNVPLCEMDEMIAEQQKMAISDIFAQYGETHFRDLETQLVKDISEKDGVIVSCGGGAVLREENVSFMKENGRIVLLSATPETIYERVRYSKDRPILNGHMNVEYIRELMEKRRSRYESVADLVVATDGRSAETIADEIIAKLREA</sequence>
<dbReference type="Proteomes" id="UP001198893">
    <property type="component" value="Unassembled WGS sequence"/>
</dbReference>
<feature type="binding site" evidence="11">
    <location>
        <position position="137"/>
    </location>
    <ligand>
        <name>substrate</name>
    </ligand>
</feature>
<gene>
    <name evidence="11" type="primary">aroK</name>
    <name evidence="12" type="ORF">LKD47_14145</name>
</gene>
<comment type="pathway">
    <text evidence="1 11">Metabolic intermediate biosynthesis; chorismate biosynthesis; chorismate from D-erythrose 4-phosphate and phosphoenolpyruvate: step 5/7.</text>
</comment>
<keyword evidence="5 11" id="KW-0808">Transferase</keyword>
<evidence type="ECO:0000313" key="13">
    <source>
        <dbReference type="Proteomes" id="UP001198893"/>
    </source>
</evidence>
<dbReference type="GO" id="GO:0008652">
    <property type="term" value="P:amino acid biosynthetic process"/>
    <property type="evidence" value="ECO:0007669"/>
    <property type="project" value="UniProtKB-KW"/>
</dbReference>
<dbReference type="PROSITE" id="PS01128">
    <property type="entry name" value="SHIKIMATE_KINASE"/>
    <property type="match status" value="1"/>
</dbReference>
<dbReference type="InterPro" id="IPR023000">
    <property type="entry name" value="Shikimate_kinase_CS"/>
</dbReference>
<organism evidence="12 13">
    <name type="scientific">Roseburia amylophila</name>
    <dbReference type="NCBI Taxonomy" id="2981794"/>
    <lineage>
        <taxon>Bacteria</taxon>
        <taxon>Bacillati</taxon>
        <taxon>Bacillota</taxon>
        <taxon>Clostridia</taxon>
        <taxon>Lachnospirales</taxon>
        <taxon>Lachnospiraceae</taxon>
        <taxon>Roseburia</taxon>
    </lineage>
</organism>
<keyword evidence="7 11" id="KW-0418">Kinase</keyword>
<evidence type="ECO:0000256" key="4">
    <source>
        <dbReference type="ARBA" id="ARBA00022605"/>
    </source>
</evidence>
<evidence type="ECO:0000256" key="2">
    <source>
        <dbReference type="ARBA" id="ARBA00006997"/>
    </source>
</evidence>
<evidence type="ECO:0000256" key="10">
    <source>
        <dbReference type="ARBA" id="ARBA00048567"/>
    </source>
</evidence>
<dbReference type="Pfam" id="PF01202">
    <property type="entry name" value="SKI"/>
    <property type="match status" value="1"/>
</dbReference>
<dbReference type="Gene3D" id="3.40.50.300">
    <property type="entry name" value="P-loop containing nucleotide triphosphate hydrolases"/>
    <property type="match status" value="1"/>
</dbReference>
<dbReference type="PRINTS" id="PR01100">
    <property type="entry name" value="SHIKIMTKNASE"/>
</dbReference>
<evidence type="ECO:0000256" key="8">
    <source>
        <dbReference type="ARBA" id="ARBA00022840"/>
    </source>
</evidence>
<comment type="function">
    <text evidence="11">Catalyzes the specific phosphorylation of the 3-hydroxyl group of shikimic acid using ATP as a cosubstrate.</text>
</comment>
<dbReference type="AlphaFoldDB" id="A0AAW4WFW3"/>
<evidence type="ECO:0000256" key="9">
    <source>
        <dbReference type="ARBA" id="ARBA00023141"/>
    </source>
</evidence>
<keyword evidence="4 11" id="KW-0028">Amino-acid biosynthesis</keyword>
<evidence type="ECO:0000313" key="12">
    <source>
        <dbReference type="EMBL" id="MCC2243419.1"/>
    </source>
</evidence>
<dbReference type="GO" id="GO:0004765">
    <property type="term" value="F:shikimate kinase activity"/>
    <property type="evidence" value="ECO:0007669"/>
    <property type="project" value="UniProtKB-UniRule"/>
</dbReference>
<dbReference type="PANTHER" id="PTHR21087">
    <property type="entry name" value="SHIKIMATE KINASE"/>
    <property type="match status" value="1"/>
</dbReference>